<evidence type="ECO:0000313" key="4">
    <source>
        <dbReference type="Proteomes" id="UP000301475"/>
    </source>
</evidence>
<gene>
    <name evidence="3" type="ORF">E5Z56_02965</name>
</gene>
<accession>A0A4P8XTR2</accession>
<dbReference type="EMBL" id="CP039381">
    <property type="protein sequence ID" value="QCT06371.1"/>
    <property type="molecule type" value="Genomic_DNA"/>
</dbReference>
<protein>
    <submittedName>
        <fullName evidence="3">Spore maturation protein A</fullName>
    </submittedName>
</protein>
<dbReference type="Pfam" id="PF07670">
    <property type="entry name" value="Gate"/>
    <property type="match status" value="1"/>
</dbReference>
<evidence type="ECO:0000259" key="2">
    <source>
        <dbReference type="Pfam" id="PF07670"/>
    </source>
</evidence>
<organism evidence="3 4">
    <name type="scientific">Ruminococcus bovis</name>
    <dbReference type="NCBI Taxonomy" id="2564099"/>
    <lineage>
        <taxon>Bacteria</taxon>
        <taxon>Bacillati</taxon>
        <taxon>Bacillota</taxon>
        <taxon>Clostridia</taxon>
        <taxon>Eubacteriales</taxon>
        <taxon>Oscillospiraceae</taxon>
        <taxon>Ruminococcus</taxon>
    </lineage>
</organism>
<feature type="domain" description="Nucleoside transporter/FeoB GTPase Gate" evidence="2">
    <location>
        <begin position="41"/>
        <end position="153"/>
    </location>
</feature>
<feature type="transmembrane region" description="Helical" evidence="1">
    <location>
        <begin position="164"/>
        <end position="184"/>
    </location>
</feature>
<sequence length="194" mass="20779">MINYVWGFLIIISVICAIVTGNGQGVSSGLMNGAEKATKLLITLFGVIVFWSGIMKVAEKSGLTGKLVKLLSPILRKIFPDVDESSNAFQAMALNISANLIGIGNAATPFGLKAMAELQKNNLRKDTATDSMVIFVVMNTASMQLIPATIGFLRDSYGSKEPFSIIPCVIICSFCALCVALLLAKGLNRVKSWK</sequence>
<feature type="transmembrane region" description="Helical" evidence="1">
    <location>
        <begin position="133"/>
        <end position="152"/>
    </location>
</feature>
<feature type="transmembrane region" description="Helical" evidence="1">
    <location>
        <begin position="37"/>
        <end position="54"/>
    </location>
</feature>
<keyword evidence="1" id="KW-0472">Membrane</keyword>
<evidence type="ECO:0000256" key="1">
    <source>
        <dbReference type="SAM" id="Phobius"/>
    </source>
</evidence>
<feature type="transmembrane region" description="Helical" evidence="1">
    <location>
        <begin position="89"/>
        <end position="112"/>
    </location>
</feature>
<keyword evidence="4" id="KW-1185">Reference proteome</keyword>
<dbReference type="OrthoDB" id="9782481at2"/>
<dbReference type="RefSeq" id="WP_138156453.1">
    <property type="nucleotide sequence ID" value="NZ_CP039381.1"/>
</dbReference>
<feature type="transmembrane region" description="Helical" evidence="1">
    <location>
        <begin position="6"/>
        <end position="25"/>
    </location>
</feature>
<proteinExistence type="predicted"/>
<keyword evidence="1" id="KW-1133">Transmembrane helix</keyword>
<evidence type="ECO:0000313" key="3">
    <source>
        <dbReference type="EMBL" id="QCT06371.1"/>
    </source>
</evidence>
<dbReference type="Proteomes" id="UP000301475">
    <property type="component" value="Chromosome"/>
</dbReference>
<reference evidence="3 4" key="1">
    <citation type="submission" date="2019-04" db="EMBL/GenBank/DDBJ databases">
        <authorList>
            <person name="Embree M."/>
            <person name="Gaffney J.R."/>
        </authorList>
    </citation>
    <scope>NUCLEOTIDE SEQUENCE [LARGE SCALE GENOMIC DNA]</scope>
    <source>
        <strain evidence="3 4">JE7A12</strain>
    </source>
</reference>
<name>A0A4P8XTR2_9FIRM</name>
<dbReference type="KEGG" id="ruj:E5Z56_02965"/>
<dbReference type="InterPro" id="IPR011642">
    <property type="entry name" value="Gate_dom"/>
</dbReference>
<dbReference type="AlphaFoldDB" id="A0A4P8XTR2"/>
<keyword evidence="1" id="KW-0812">Transmembrane</keyword>